<feature type="compositionally biased region" description="Low complexity" evidence="6">
    <location>
        <begin position="1"/>
        <end position="20"/>
    </location>
</feature>
<feature type="domain" description="PPC" evidence="7">
    <location>
        <begin position="86"/>
        <end position="224"/>
    </location>
</feature>
<evidence type="ECO:0000256" key="4">
    <source>
        <dbReference type="ARBA" id="ARBA00023242"/>
    </source>
</evidence>
<dbReference type="EMBL" id="JBCGBO010000002">
    <property type="protein sequence ID" value="KAK9221234.1"/>
    <property type="molecule type" value="Genomic_DNA"/>
</dbReference>
<organism evidence="8 9">
    <name type="scientific">Citrus x changshan-huyou</name>
    <dbReference type="NCBI Taxonomy" id="2935761"/>
    <lineage>
        <taxon>Eukaryota</taxon>
        <taxon>Viridiplantae</taxon>
        <taxon>Streptophyta</taxon>
        <taxon>Embryophyta</taxon>
        <taxon>Tracheophyta</taxon>
        <taxon>Spermatophyta</taxon>
        <taxon>Magnoliopsida</taxon>
        <taxon>eudicotyledons</taxon>
        <taxon>Gunneridae</taxon>
        <taxon>Pentapetalae</taxon>
        <taxon>rosids</taxon>
        <taxon>malvids</taxon>
        <taxon>Sapindales</taxon>
        <taxon>Rutaceae</taxon>
        <taxon>Aurantioideae</taxon>
        <taxon>Citrus</taxon>
    </lineage>
</organism>
<evidence type="ECO:0000313" key="9">
    <source>
        <dbReference type="Proteomes" id="UP001428341"/>
    </source>
</evidence>
<keyword evidence="4 5" id="KW-0539">Nucleus</keyword>
<sequence>MADYAHAAAADDSSSSSDQHSPPPASSSKKNKNSHHHHHHHHHQQLMVIESSSTPENATRKPRGRPPGSKNKPKPPVVITRDITDSSAMKPVILEISAGADIIDSVITFARRNHAGISLVSASGSVSHVTLRQPISHAHSLSLHGPFHLLSLSGSFYDSSSSSSPSSFGVTLAGAQGQVFGGIVAGKVTAASKVVVVVAATFLNPLVHSLPISSDEGDNQVDAETKPNIVGASAATESCSSAGKTMPVYGVAAVAGAKMSVRKNKLPREGSHYNPQSKSQMSPSELSTVEDDLCFDSLLLGNALRF</sequence>
<feature type="region of interest" description="Disordered" evidence="6">
    <location>
        <begin position="264"/>
        <end position="285"/>
    </location>
</feature>
<dbReference type="PANTHER" id="PTHR31100">
    <property type="entry name" value="AT-HOOK MOTIF NUCLEAR-LOCALIZED PROTEIN 15"/>
    <property type="match status" value="1"/>
</dbReference>
<comment type="subcellular location">
    <subcellularLocation>
        <location evidence="5">Nucleus</location>
    </subcellularLocation>
</comment>
<evidence type="ECO:0000256" key="1">
    <source>
        <dbReference type="ARBA" id="ARBA00023015"/>
    </source>
</evidence>
<evidence type="ECO:0000256" key="3">
    <source>
        <dbReference type="ARBA" id="ARBA00023163"/>
    </source>
</evidence>
<dbReference type="SUPFAM" id="SSF117856">
    <property type="entry name" value="AF0104/ALDC/Ptd012-like"/>
    <property type="match status" value="1"/>
</dbReference>
<dbReference type="PIRSF" id="PIRSF016021">
    <property type="entry name" value="ESCAROLA"/>
    <property type="match status" value="1"/>
</dbReference>
<keyword evidence="9" id="KW-1185">Reference proteome</keyword>
<evidence type="ECO:0000313" key="8">
    <source>
        <dbReference type="EMBL" id="KAK9221234.1"/>
    </source>
</evidence>
<feature type="compositionally biased region" description="Basic residues" evidence="6">
    <location>
        <begin position="29"/>
        <end position="44"/>
    </location>
</feature>
<feature type="region of interest" description="Disordered" evidence="6">
    <location>
        <begin position="1"/>
        <end position="83"/>
    </location>
</feature>
<keyword evidence="1 5" id="KW-0805">Transcription regulation</keyword>
<dbReference type="CDD" id="cd11378">
    <property type="entry name" value="DUF296"/>
    <property type="match status" value="1"/>
</dbReference>
<proteinExistence type="predicted"/>
<keyword evidence="2 5" id="KW-0238">DNA-binding</keyword>
<dbReference type="AlphaFoldDB" id="A0AAP0QZZ3"/>
<dbReference type="InterPro" id="IPR014476">
    <property type="entry name" value="AHL15-29"/>
</dbReference>
<dbReference type="GO" id="GO:0005634">
    <property type="term" value="C:nucleus"/>
    <property type="evidence" value="ECO:0007669"/>
    <property type="project" value="UniProtKB-SubCell"/>
</dbReference>
<gene>
    <name evidence="8" type="ORF">WN944_009660</name>
</gene>
<dbReference type="Proteomes" id="UP001428341">
    <property type="component" value="Unassembled WGS sequence"/>
</dbReference>
<dbReference type="PROSITE" id="PS51742">
    <property type="entry name" value="PPC"/>
    <property type="match status" value="1"/>
</dbReference>
<evidence type="ECO:0000256" key="6">
    <source>
        <dbReference type="SAM" id="MobiDB-lite"/>
    </source>
</evidence>
<comment type="function">
    <text evidence="5">Transcription factor that specifically binds AT-rich DNA sequences related to the nuclear matrix attachment regions (MARs).</text>
</comment>
<feature type="compositionally biased region" description="Polar residues" evidence="6">
    <location>
        <begin position="273"/>
        <end position="285"/>
    </location>
</feature>
<evidence type="ECO:0000256" key="5">
    <source>
        <dbReference type="PIRNR" id="PIRNR016021"/>
    </source>
</evidence>
<evidence type="ECO:0000256" key="2">
    <source>
        <dbReference type="ARBA" id="ARBA00023125"/>
    </source>
</evidence>
<evidence type="ECO:0000259" key="7">
    <source>
        <dbReference type="PROSITE" id="PS51742"/>
    </source>
</evidence>
<name>A0AAP0QZZ3_9ROSI</name>
<keyword evidence="3 5" id="KW-0804">Transcription</keyword>
<accession>A0AAP0QZZ3</accession>
<dbReference type="PANTHER" id="PTHR31100:SF63">
    <property type="entry name" value="AT-HOOK MOTIF NUCLEAR-LOCALIZED PROTEIN"/>
    <property type="match status" value="1"/>
</dbReference>
<dbReference type="Gene3D" id="3.30.1330.80">
    <property type="entry name" value="Hypothetical protein, similar to alpha- acetolactate decarboxylase, domain 2"/>
    <property type="match status" value="1"/>
</dbReference>
<dbReference type="GO" id="GO:0003680">
    <property type="term" value="F:minor groove of adenine-thymine-rich DNA binding"/>
    <property type="evidence" value="ECO:0007669"/>
    <property type="project" value="UniProtKB-UniRule"/>
</dbReference>
<protein>
    <recommendedName>
        <fullName evidence="5">AT-hook motif nuclear-localized protein</fullName>
    </recommendedName>
</protein>
<dbReference type="GO" id="GO:0003700">
    <property type="term" value="F:DNA-binding transcription factor activity"/>
    <property type="evidence" value="ECO:0007669"/>
    <property type="project" value="TreeGrafter"/>
</dbReference>
<dbReference type="Pfam" id="PF03479">
    <property type="entry name" value="PCC"/>
    <property type="match status" value="1"/>
</dbReference>
<dbReference type="InterPro" id="IPR005175">
    <property type="entry name" value="PPC_dom"/>
</dbReference>
<comment type="caution">
    <text evidence="8">The sequence shown here is derived from an EMBL/GenBank/DDBJ whole genome shotgun (WGS) entry which is preliminary data.</text>
</comment>
<reference evidence="8 9" key="1">
    <citation type="submission" date="2024-05" db="EMBL/GenBank/DDBJ databases">
        <title>Haplotype-resolved chromosome-level genome assembly of Huyou (Citrus changshanensis).</title>
        <authorList>
            <person name="Miao C."/>
            <person name="Chen W."/>
            <person name="Wu Y."/>
            <person name="Wang L."/>
            <person name="Zhao S."/>
            <person name="Grierson D."/>
            <person name="Xu C."/>
            <person name="Chen K."/>
        </authorList>
    </citation>
    <scope>NUCLEOTIDE SEQUENCE [LARGE SCALE GENOMIC DNA]</scope>
    <source>
        <strain evidence="8">01-14</strain>
        <tissue evidence="8">Leaf</tissue>
    </source>
</reference>